<dbReference type="STRING" id="263852.SAMN02745116_01741"/>
<protein>
    <submittedName>
        <fullName evidence="4">Transcriptional attenuator, LytR family</fullName>
    </submittedName>
</protein>
<dbReference type="NCBIfam" id="TIGR00350">
    <property type="entry name" value="lytR_cpsA_psr"/>
    <property type="match status" value="1"/>
</dbReference>
<dbReference type="Pfam" id="PF03816">
    <property type="entry name" value="LytR_cpsA_psr"/>
    <property type="match status" value="1"/>
</dbReference>
<dbReference type="PANTHER" id="PTHR33392">
    <property type="entry name" value="POLYISOPRENYL-TEICHOIC ACID--PEPTIDOGLYCAN TEICHOIC ACID TRANSFERASE TAGU"/>
    <property type="match status" value="1"/>
</dbReference>
<gene>
    <name evidence="4" type="ORF">SAMN02745116_01741</name>
</gene>
<dbReference type="InterPro" id="IPR004474">
    <property type="entry name" value="LytR_CpsA_psr"/>
</dbReference>
<dbReference type="PANTHER" id="PTHR33392:SF6">
    <property type="entry name" value="POLYISOPRENYL-TEICHOIC ACID--PEPTIDOGLYCAN TEICHOIC ACID TRANSFERASE TAGU"/>
    <property type="match status" value="1"/>
</dbReference>
<organism evidence="4 5">
    <name type="scientific">Pilibacter termitis</name>
    <dbReference type="NCBI Taxonomy" id="263852"/>
    <lineage>
        <taxon>Bacteria</taxon>
        <taxon>Bacillati</taxon>
        <taxon>Bacillota</taxon>
        <taxon>Bacilli</taxon>
        <taxon>Lactobacillales</taxon>
        <taxon>Enterococcaceae</taxon>
        <taxon>Pilibacter</taxon>
    </lineage>
</organism>
<dbReference type="OrthoDB" id="27330at2"/>
<dbReference type="Gene3D" id="3.40.630.190">
    <property type="entry name" value="LCP protein"/>
    <property type="match status" value="1"/>
</dbReference>
<dbReference type="AlphaFoldDB" id="A0A1T4PCD0"/>
<evidence type="ECO:0000259" key="3">
    <source>
        <dbReference type="Pfam" id="PF03816"/>
    </source>
</evidence>
<evidence type="ECO:0000256" key="1">
    <source>
        <dbReference type="ARBA" id="ARBA00006068"/>
    </source>
</evidence>
<accession>A0A1T4PCD0</accession>
<evidence type="ECO:0000256" key="2">
    <source>
        <dbReference type="SAM" id="MobiDB-lite"/>
    </source>
</evidence>
<evidence type="ECO:0000313" key="4">
    <source>
        <dbReference type="EMBL" id="SJZ88997.1"/>
    </source>
</evidence>
<dbReference type="InterPro" id="IPR050922">
    <property type="entry name" value="LytR/CpsA/Psr_CW_biosynth"/>
</dbReference>
<proteinExistence type="inferred from homology"/>
<keyword evidence="5" id="KW-1185">Reference proteome</keyword>
<evidence type="ECO:0000313" key="5">
    <source>
        <dbReference type="Proteomes" id="UP000190328"/>
    </source>
</evidence>
<sequence length="424" mass="46617">MTLTKKITLVILGILAIGSITVTALGMKMYQSAETKFGTTYQPLKNKKKKTEDAVQATKPFSVLLMGIDTGDKGRIDQGRSDSMMVVTVNPVKKQTTILSLDRDILTHLVDVGENSPNPDKMNHSYAYGGAEGTMATVSTLLDIEIDYYAAVNMKGLSDLVDAVGGLEIDNKFDASEVYPNEYPAEVPTEEEGRGFVVDDGASGRTFVPYGKHHLNGEKALAYSRMRHQDPEGDIGRQKRQREVVQLLVKKMMSFDSLGKYEKIFDAVSKNMKTDLSFNQLTTIAESYRSAMDTVKNMQLEGIDYNIPQGYYQLLPSSTLLEAQNYLKEQLDLPTKEELTDPEATTYESFTGQQSQTKVDLFSGAEVANVNGATTSEASGYADSSNTTQGQVVTDQTENATTENVTTESYATYGEENVVDEVVE</sequence>
<dbReference type="RefSeq" id="WP_078807675.1">
    <property type="nucleotide sequence ID" value="NZ_FUXI01000020.1"/>
</dbReference>
<feature type="domain" description="Cell envelope-related transcriptional attenuator" evidence="3">
    <location>
        <begin position="80"/>
        <end position="253"/>
    </location>
</feature>
<reference evidence="4 5" key="1">
    <citation type="submission" date="2017-02" db="EMBL/GenBank/DDBJ databases">
        <authorList>
            <person name="Peterson S.W."/>
        </authorList>
    </citation>
    <scope>NUCLEOTIDE SEQUENCE [LARGE SCALE GENOMIC DNA]</scope>
    <source>
        <strain evidence="4 5">ATCC BAA-1030</strain>
    </source>
</reference>
<dbReference type="Proteomes" id="UP000190328">
    <property type="component" value="Unassembled WGS sequence"/>
</dbReference>
<name>A0A1T4PCD0_9ENTE</name>
<comment type="similarity">
    <text evidence="1">Belongs to the LytR/CpsA/Psr (LCP) family.</text>
</comment>
<feature type="compositionally biased region" description="Polar residues" evidence="2">
    <location>
        <begin position="376"/>
        <end position="396"/>
    </location>
</feature>
<feature type="region of interest" description="Disordered" evidence="2">
    <location>
        <begin position="376"/>
        <end position="399"/>
    </location>
</feature>
<dbReference type="EMBL" id="FUXI01000020">
    <property type="protein sequence ID" value="SJZ88997.1"/>
    <property type="molecule type" value="Genomic_DNA"/>
</dbReference>